<feature type="domain" description="Ferrous iron transporter FeoA-like" evidence="2">
    <location>
        <begin position="4"/>
        <end position="74"/>
    </location>
</feature>
<dbReference type="AlphaFoldDB" id="A0A6L9LCQ5"/>
<protein>
    <submittedName>
        <fullName evidence="3">Ferrous iron transport protein A</fullName>
    </submittedName>
</protein>
<evidence type="ECO:0000256" key="1">
    <source>
        <dbReference type="ARBA" id="ARBA00023004"/>
    </source>
</evidence>
<reference evidence="3 4" key="1">
    <citation type="submission" date="2020-02" db="EMBL/GenBank/DDBJ databases">
        <title>Draft genome sequence of two Spirosoma agri KCTC 52727 and Spirosoma terrae KCTC 52035.</title>
        <authorList>
            <person name="Rojas J."/>
            <person name="Ambika Manirajan B."/>
            <person name="Suarez C."/>
            <person name="Ratering S."/>
            <person name="Schnell S."/>
        </authorList>
    </citation>
    <scope>NUCLEOTIDE SEQUENCE [LARGE SCALE GENOMIC DNA]</scope>
    <source>
        <strain evidence="3 4">KCTC 52035</strain>
    </source>
</reference>
<dbReference type="PANTHER" id="PTHR42954:SF2">
    <property type="entry name" value="FE(2+) TRANSPORT PROTEIN A"/>
    <property type="match status" value="1"/>
</dbReference>
<keyword evidence="4" id="KW-1185">Reference proteome</keyword>
<evidence type="ECO:0000313" key="4">
    <source>
        <dbReference type="Proteomes" id="UP000474175"/>
    </source>
</evidence>
<dbReference type="RefSeq" id="WP_163951074.1">
    <property type="nucleotide sequence ID" value="NZ_JAAFZH010000007.1"/>
</dbReference>
<dbReference type="Pfam" id="PF04023">
    <property type="entry name" value="FeoA"/>
    <property type="match status" value="1"/>
</dbReference>
<dbReference type="GO" id="GO:0046914">
    <property type="term" value="F:transition metal ion binding"/>
    <property type="evidence" value="ECO:0007669"/>
    <property type="project" value="InterPro"/>
</dbReference>
<dbReference type="Proteomes" id="UP000474175">
    <property type="component" value="Unassembled WGS sequence"/>
</dbReference>
<organism evidence="3 4">
    <name type="scientific">Spirosoma terrae</name>
    <dbReference type="NCBI Taxonomy" id="1968276"/>
    <lineage>
        <taxon>Bacteria</taxon>
        <taxon>Pseudomonadati</taxon>
        <taxon>Bacteroidota</taxon>
        <taxon>Cytophagia</taxon>
        <taxon>Cytophagales</taxon>
        <taxon>Cytophagaceae</taxon>
        <taxon>Spirosoma</taxon>
    </lineage>
</organism>
<proteinExistence type="predicted"/>
<comment type="caution">
    <text evidence="3">The sequence shown here is derived from an EMBL/GenBank/DDBJ whole genome shotgun (WGS) entry which is preliminary data.</text>
</comment>
<dbReference type="Gene3D" id="2.30.30.90">
    <property type="match status" value="1"/>
</dbReference>
<evidence type="ECO:0000313" key="3">
    <source>
        <dbReference type="EMBL" id="NDU96603.1"/>
    </source>
</evidence>
<sequence>MRKRSVADLTIGEKAVIQSFDDESLSLKLLEMGCLPGAEVQMSGKAPMGDPICLNVAGYRLAIRKSEAATIIID</sequence>
<accession>A0A6L9LCQ5</accession>
<dbReference type="InterPro" id="IPR038157">
    <property type="entry name" value="FeoA_core_dom"/>
</dbReference>
<dbReference type="InterPro" id="IPR008988">
    <property type="entry name" value="Transcriptional_repressor_C"/>
</dbReference>
<dbReference type="InterPro" id="IPR007167">
    <property type="entry name" value="Fe-transptr_FeoA-like"/>
</dbReference>
<name>A0A6L9LCQ5_9BACT</name>
<dbReference type="SMART" id="SM00899">
    <property type="entry name" value="FeoA"/>
    <property type="match status" value="1"/>
</dbReference>
<dbReference type="InterPro" id="IPR052713">
    <property type="entry name" value="FeoA"/>
</dbReference>
<dbReference type="EMBL" id="JAAFZH010000007">
    <property type="protein sequence ID" value="NDU96603.1"/>
    <property type="molecule type" value="Genomic_DNA"/>
</dbReference>
<dbReference type="PANTHER" id="PTHR42954">
    <property type="entry name" value="FE(2+) TRANSPORT PROTEIN A"/>
    <property type="match status" value="1"/>
</dbReference>
<gene>
    <name evidence="3" type="ORF">GK108_17105</name>
</gene>
<keyword evidence="1" id="KW-0408">Iron</keyword>
<dbReference type="SUPFAM" id="SSF50037">
    <property type="entry name" value="C-terminal domain of transcriptional repressors"/>
    <property type="match status" value="1"/>
</dbReference>
<evidence type="ECO:0000259" key="2">
    <source>
        <dbReference type="SMART" id="SM00899"/>
    </source>
</evidence>